<sequence>MQPTQRGVSRREFVKAAVAIGGSAALSACLERESPDLATGDPSSVPDRQHAWDEALPRDDHGNVRIPRHHVLLLVEYSETGVPDDDARETVEAAFRSLERAYPWSNEGLLFTAGYAPAYFDRYDAGPDGVALPAPTALAPFEDPELDEPDAVIHLTSDYGSVVLGAEQALVGERSTLNGVDVSGFGEVFDRVDKRTGFVGDGLPAENQDVDGIPDDEPVDEDAPLFMGFESGFEKNQASEDGVTIESGPFAGGTTQHLSKIRLHLDQWYNQDSRSQRVAKMFCPAHAEDDRVEGVGENLGDDNQVGDCVDDIEADAGSHGIVGHAQKNARARDEDDTPVLLRRDFDSTDDGAAGVHFLSLQSSVADFVATRAAMNGSDVSEESSVGTRLNNGILQYMTVQRRGNYLVPPRSSRALPRPSP</sequence>
<reference evidence="1 2" key="1">
    <citation type="submission" date="2019-04" db="EMBL/GenBank/DDBJ databases">
        <title>Complete genome sequence of Arthrobacter sp. ZXY-2 associated with effective atrazine degradation and salt adaptation.</title>
        <authorList>
            <person name="Zhao X."/>
        </authorList>
    </citation>
    <scope>NUCLEOTIDE SEQUENCE [LARGE SCALE GENOMIC DNA]</scope>
    <source>
        <strain evidence="2">ZP60</strain>
    </source>
</reference>
<dbReference type="KEGG" id="halz:E5139_05840"/>
<protein>
    <submittedName>
        <fullName evidence="1">Tat pathway signal protein</fullName>
    </submittedName>
</protein>
<name>A0A4D6KDA5_9EURY</name>
<dbReference type="InterPro" id="IPR006311">
    <property type="entry name" value="TAT_signal"/>
</dbReference>
<gene>
    <name evidence="1" type="ORF">E5139_05840</name>
</gene>
<dbReference type="OMA" id="SPLFMGF"/>
<reference evidence="1 2" key="2">
    <citation type="submission" date="2019-04" db="EMBL/GenBank/DDBJ databases">
        <authorList>
            <person name="Yang S."/>
            <person name="Wei W."/>
        </authorList>
    </citation>
    <scope>NUCLEOTIDE SEQUENCE [LARGE SCALE GENOMIC DNA]</scope>
    <source>
        <strain evidence="2">ZP60</strain>
    </source>
</reference>
<dbReference type="EMBL" id="CP039375">
    <property type="protein sequence ID" value="QCD65185.1"/>
    <property type="molecule type" value="Genomic_DNA"/>
</dbReference>
<dbReference type="Proteomes" id="UP000297053">
    <property type="component" value="Chromosome"/>
</dbReference>
<dbReference type="PROSITE" id="PS51257">
    <property type="entry name" value="PROKAR_LIPOPROTEIN"/>
    <property type="match status" value="1"/>
</dbReference>
<dbReference type="RefSeq" id="WP_012808069.1">
    <property type="nucleotide sequence ID" value="NZ_CP039375.1"/>
</dbReference>
<accession>A0A4D6KDA5</accession>
<evidence type="ECO:0000313" key="1">
    <source>
        <dbReference type="EMBL" id="QCD65185.1"/>
    </source>
</evidence>
<dbReference type="SUPFAM" id="SSF54909">
    <property type="entry name" value="Dimeric alpha+beta barrel"/>
    <property type="match status" value="1"/>
</dbReference>
<dbReference type="AlphaFoldDB" id="A0A4D6KDA5"/>
<proteinExistence type="predicted"/>
<dbReference type="Pfam" id="PF24152">
    <property type="entry name" value="DUF7405"/>
    <property type="match status" value="1"/>
</dbReference>
<dbReference type="PROSITE" id="PS51318">
    <property type="entry name" value="TAT"/>
    <property type="match status" value="1"/>
</dbReference>
<dbReference type="InterPro" id="IPR055828">
    <property type="entry name" value="DUF7405"/>
</dbReference>
<dbReference type="GeneID" id="42178438"/>
<evidence type="ECO:0000313" key="2">
    <source>
        <dbReference type="Proteomes" id="UP000297053"/>
    </source>
</evidence>
<dbReference type="InterPro" id="IPR011008">
    <property type="entry name" value="Dimeric_a/b-barrel"/>
</dbReference>
<organism evidence="1 2">
    <name type="scientific">Halomicrobium mukohataei</name>
    <dbReference type="NCBI Taxonomy" id="57705"/>
    <lineage>
        <taxon>Archaea</taxon>
        <taxon>Methanobacteriati</taxon>
        <taxon>Methanobacteriota</taxon>
        <taxon>Stenosarchaea group</taxon>
        <taxon>Halobacteria</taxon>
        <taxon>Halobacteriales</taxon>
        <taxon>Haloarculaceae</taxon>
        <taxon>Halomicrobium</taxon>
    </lineage>
</organism>